<evidence type="ECO:0000313" key="2">
    <source>
        <dbReference type="EMBL" id="KAJ3644340.1"/>
    </source>
</evidence>
<protein>
    <recommendedName>
        <fullName evidence="4">Reverse transcriptase domain-containing protein</fullName>
    </recommendedName>
</protein>
<dbReference type="AlphaFoldDB" id="A0AA38HVQ3"/>
<name>A0AA38HVQ3_9CUCU</name>
<keyword evidence="3" id="KW-1185">Reference proteome</keyword>
<accession>A0AA38HVQ3</accession>
<evidence type="ECO:0000313" key="3">
    <source>
        <dbReference type="Proteomes" id="UP001168821"/>
    </source>
</evidence>
<sequence length="142" mass="15911">MLTIKVTERPDVYEKTSRKQRTKLSGPVGTPQLKNSSGEILDNNEHVADIFATTFSSVFTIEPLGYIPKLSGPPNPISFGEIIFTPNLVCEKLRQFKVSKSPGPDHITAKILHMCVDTLIQFLMNHRQIPKEQHGFLPARSI</sequence>
<proteinExistence type="predicted"/>
<organism evidence="2 3">
    <name type="scientific">Zophobas morio</name>
    <dbReference type="NCBI Taxonomy" id="2755281"/>
    <lineage>
        <taxon>Eukaryota</taxon>
        <taxon>Metazoa</taxon>
        <taxon>Ecdysozoa</taxon>
        <taxon>Arthropoda</taxon>
        <taxon>Hexapoda</taxon>
        <taxon>Insecta</taxon>
        <taxon>Pterygota</taxon>
        <taxon>Neoptera</taxon>
        <taxon>Endopterygota</taxon>
        <taxon>Coleoptera</taxon>
        <taxon>Polyphaga</taxon>
        <taxon>Cucujiformia</taxon>
        <taxon>Tenebrionidae</taxon>
        <taxon>Zophobas</taxon>
    </lineage>
</organism>
<dbReference type="Proteomes" id="UP001168821">
    <property type="component" value="Unassembled WGS sequence"/>
</dbReference>
<reference evidence="2" key="1">
    <citation type="journal article" date="2023" name="G3 (Bethesda)">
        <title>Whole genome assemblies of Zophobas morio and Tenebrio molitor.</title>
        <authorList>
            <person name="Kaur S."/>
            <person name="Stinson S.A."/>
            <person name="diCenzo G.C."/>
        </authorList>
    </citation>
    <scope>NUCLEOTIDE SEQUENCE</scope>
    <source>
        <strain evidence="2">QUZm001</strain>
    </source>
</reference>
<comment type="caution">
    <text evidence="2">The sequence shown here is derived from an EMBL/GenBank/DDBJ whole genome shotgun (WGS) entry which is preliminary data.</text>
</comment>
<dbReference type="EMBL" id="JALNTZ010000008">
    <property type="protein sequence ID" value="KAJ3644340.1"/>
    <property type="molecule type" value="Genomic_DNA"/>
</dbReference>
<gene>
    <name evidence="2" type="ORF">Zmor_027005</name>
</gene>
<evidence type="ECO:0000256" key="1">
    <source>
        <dbReference type="SAM" id="MobiDB-lite"/>
    </source>
</evidence>
<evidence type="ECO:0008006" key="4">
    <source>
        <dbReference type="Google" id="ProtNLM"/>
    </source>
</evidence>
<feature type="region of interest" description="Disordered" evidence="1">
    <location>
        <begin position="11"/>
        <end position="36"/>
    </location>
</feature>